<feature type="domain" description="Cadherin" evidence="15">
    <location>
        <begin position="15"/>
        <end position="78"/>
    </location>
</feature>
<dbReference type="AlphaFoldDB" id="A0A3Q4IFW0"/>
<evidence type="ECO:0000259" key="15">
    <source>
        <dbReference type="PROSITE" id="PS50268"/>
    </source>
</evidence>
<feature type="domain" description="Laminin G" evidence="14">
    <location>
        <begin position="707"/>
        <end position="833"/>
    </location>
</feature>
<evidence type="ECO:0000256" key="8">
    <source>
        <dbReference type="ARBA" id="ARBA00022989"/>
    </source>
</evidence>
<dbReference type="Gene3D" id="2.60.40.60">
    <property type="entry name" value="Cadherins"/>
    <property type="match status" value="7"/>
</dbReference>
<keyword evidence="5" id="KW-0677">Repeat</keyword>
<comment type="subcellular location">
    <subcellularLocation>
        <location evidence="1">Membrane</location>
        <topology evidence="1">Single-pass membrane protein</topology>
    </subcellularLocation>
</comment>
<dbReference type="GO" id="GO:0007156">
    <property type="term" value="P:homophilic cell adhesion via plasma membrane adhesion molecules"/>
    <property type="evidence" value="ECO:0007669"/>
    <property type="project" value="InterPro"/>
</dbReference>
<feature type="domain" description="Cadherin" evidence="15">
    <location>
        <begin position="77"/>
        <end position="147"/>
    </location>
</feature>
<dbReference type="FunFam" id="2.60.40.60:FF:000037">
    <property type="entry name" value="FAT atypical cadherin 1"/>
    <property type="match status" value="1"/>
</dbReference>
<evidence type="ECO:0000256" key="2">
    <source>
        <dbReference type="ARBA" id="ARBA00022536"/>
    </source>
</evidence>
<dbReference type="PROSITE" id="PS50025">
    <property type="entry name" value="LAM_G_DOMAIN"/>
    <property type="match status" value="1"/>
</dbReference>
<proteinExistence type="predicted"/>
<organism evidence="16 17">
    <name type="scientific">Neolamprologus brichardi</name>
    <name type="common">Fairy cichlid</name>
    <name type="synonym">Lamprologus brichardi</name>
    <dbReference type="NCBI Taxonomy" id="32507"/>
    <lineage>
        <taxon>Eukaryota</taxon>
        <taxon>Metazoa</taxon>
        <taxon>Chordata</taxon>
        <taxon>Craniata</taxon>
        <taxon>Vertebrata</taxon>
        <taxon>Euteleostomi</taxon>
        <taxon>Actinopterygii</taxon>
        <taxon>Neopterygii</taxon>
        <taxon>Teleostei</taxon>
        <taxon>Neoteleostei</taxon>
        <taxon>Acanthomorphata</taxon>
        <taxon>Ovalentaria</taxon>
        <taxon>Cichlomorphae</taxon>
        <taxon>Cichliformes</taxon>
        <taxon>Cichlidae</taxon>
        <taxon>African cichlids</taxon>
        <taxon>Pseudocrenilabrinae</taxon>
        <taxon>Lamprologini</taxon>
        <taxon>Neolamprologus</taxon>
    </lineage>
</organism>
<dbReference type="InterPro" id="IPR020894">
    <property type="entry name" value="Cadherin_CS"/>
</dbReference>
<dbReference type="FunFam" id="2.60.40.60:FF:000024">
    <property type="entry name" value="FAT atypical cadherin 3"/>
    <property type="match status" value="1"/>
</dbReference>
<dbReference type="FunFam" id="2.60.40.60:FF:000020">
    <property type="entry name" value="Dachsous cadherin-related 1b"/>
    <property type="match status" value="1"/>
</dbReference>
<dbReference type="CDD" id="cd11304">
    <property type="entry name" value="Cadherin_repeat"/>
    <property type="match status" value="6"/>
</dbReference>
<dbReference type="GO" id="GO:0009653">
    <property type="term" value="P:anatomical structure morphogenesis"/>
    <property type="evidence" value="ECO:0007669"/>
    <property type="project" value="UniProtKB-ARBA"/>
</dbReference>
<reference evidence="16" key="1">
    <citation type="submission" date="2025-08" db="UniProtKB">
        <authorList>
            <consortium name="Ensembl"/>
        </authorList>
    </citation>
    <scope>IDENTIFICATION</scope>
</reference>
<keyword evidence="10" id="KW-1015">Disulfide bond</keyword>
<keyword evidence="9" id="KW-0472">Membrane</keyword>
<dbReference type="PRINTS" id="PR00205">
    <property type="entry name" value="CADHERIN"/>
</dbReference>
<keyword evidence="4" id="KW-0732">Signal</keyword>
<dbReference type="FunFam" id="2.60.40.60:FF:000080">
    <property type="entry name" value="FAT atypical cadherin 1"/>
    <property type="match status" value="1"/>
</dbReference>
<evidence type="ECO:0000313" key="16">
    <source>
        <dbReference type="Ensembl" id="ENSNBRP00000031092.1"/>
    </source>
</evidence>
<evidence type="ECO:0000256" key="12">
    <source>
        <dbReference type="PROSITE-ProRule" id="PRU00043"/>
    </source>
</evidence>
<dbReference type="SUPFAM" id="SSF49899">
    <property type="entry name" value="Concanavalin A-like lectins/glucanases"/>
    <property type="match status" value="1"/>
</dbReference>
<dbReference type="InterPro" id="IPR013320">
    <property type="entry name" value="ConA-like_dom_sf"/>
</dbReference>
<evidence type="ECO:0000256" key="6">
    <source>
        <dbReference type="ARBA" id="ARBA00022837"/>
    </source>
</evidence>
<evidence type="ECO:0000256" key="7">
    <source>
        <dbReference type="ARBA" id="ARBA00022889"/>
    </source>
</evidence>
<evidence type="ECO:0000256" key="9">
    <source>
        <dbReference type="ARBA" id="ARBA00023136"/>
    </source>
</evidence>
<evidence type="ECO:0000256" key="13">
    <source>
        <dbReference type="PROSITE-ProRule" id="PRU00122"/>
    </source>
</evidence>
<dbReference type="Proteomes" id="UP000261580">
    <property type="component" value="Unassembled WGS sequence"/>
</dbReference>
<dbReference type="GO" id="GO:0005886">
    <property type="term" value="C:plasma membrane"/>
    <property type="evidence" value="ECO:0007669"/>
    <property type="project" value="UniProtKB-SubCell"/>
</dbReference>
<reference evidence="16" key="2">
    <citation type="submission" date="2025-09" db="UniProtKB">
        <authorList>
            <consortium name="Ensembl"/>
        </authorList>
    </citation>
    <scope>IDENTIFICATION</scope>
</reference>
<dbReference type="Ensembl" id="ENSNBRT00000031881.1">
    <property type="protein sequence ID" value="ENSNBRP00000031092.1"/>
    <property type="gene ID" value="ENSNBRG00000023619.1"/>
</dbReference>
<accession>A0A3Q4IFW0</accession>
<sequence>MTLRVISGDDEEVFVTDSTGTLCLNKPLDRERQSYYNLTVAANDCAQPASLQFTSTARRVETLVAVVSALSIRAEPVTFYLASGNFENMFHIDHSSGALIVERPLDFESKKDFSLLIEARDSGLPPFSSFSEIHINIIDANDNFPQFTQAEYRCEVFENSPPTVVCDVLAIDADSGYYGTVQYNITDGNHGNFFTIDPENGYLSTTVSLDREHIPEFNLTVEAEELENTLHKDKATVIITVLDRNDNAPLFSQIFLTEVSEDTPVGQTIIKVTSTDVDTDANAVINYSIVEQSDDMFFNIDFTTGYITVGGVLDREMQDHYILKVSANDSAWSISTDVTIVILDVNDNRPVFSEHFYSIILPETKDEEAFILQILATDADIGKNSEIFYVIDPPHEEFWLNATTDVYTTNSLRKQGNSHLVLKVLAKNSGVITGTDIDETFVHVSVIDTNEAPMFTSPRYMANVTEDTPIGTSVATVSAVDEDSIVNWNHFFFTIEHGNTNFSFSIDPSNGIISVNSPLDREVWPVYNLTVIATDNGSPPATGTTNVIVTIGDINDNAPKLTSTEAHVRENQPEGTIVTKLTAFDSDLPPNQGPFMYWLLDSSVASAFSLTPDGVLLTTRPIDREQISAYQVLVAVRDSGFPLPLSSTSTFHIRVVDENDNPSMARNIFIEVKYFGSSFQGGMIGNVHPEDQDESDRFNCTIKSGPTHIYGFEELSFMEFPPLDRRTNLISLEFATVQRDSLLLYNPGGSNSREFFALEILDGAVHLSYDLGSGPVRLQTYKQVADGYFHSVIARRIGSVSFKYISIRGLQKTTTTKKQLPGYRVACREMFTH</sequence>
<evidence type="ECO:0000256" key="3">
    <source>
        <dbReference type="ARBA" id="ARBA00022692"/>
    </source>
</evidence>
<evidence type="ECO:0000256" key="10">
    <source>
        <dbReference type="ARBA" id="ARBA00023157"/>
    </source>
</evidence>
<dbReference type="InterPro" id="IPR001791">
    <property type="entry name" value="Laminin_G"/>
</dbReference>
<evidence type="ECO:0000256" key="5">
    <source>
        <dbReference type="ARBA" id="ARBA00022737"/>
    </source>
</evidence>
<dbReference type="InterPro" id="IPR015919">
    <property type="entry name" value="Cadherin-like_sf"/>
</dbReference>
<dbReference type="CDD" id="cd00110">
    <property type="entry name" value="LamG"/>
    <property type="match status" value="1"/>
</dbReference>
<feature type="domain" description="Cadherin" evidence="15">
    <location>
        <begin position="560"/>
        <end position="664"/>
    </location>
</feature>
<dbReference type="STRING" id="32507.ENSNBRP00000031092"/>
<keyword evidence="6 12" id="KW-0106">Calcium</keyword>
<keyword evidence="11" id="KW-0325">Glycoprotein</keyword>
<dbReference type="PANTHER" id="PTHR24026">
    <property type="entry name" value="FAT ATYPICAL CADHERIN-RELATED"/>
    <property type="match status" value="1"/>
</dbReference>
<evidence type="ECO:0000256" key="4">
    <source>
        <dbReference type="ARBA" id="ARBA00022729"/>
    </source>
</evidence>
<dbReference type="InterPro" id="IPR002126">
    <property type="entry name" value="Cadherin-like_dom"/>
</dbReference>
<comment type="caution">
    <text evidence="13">Lacks conserved residue(s) required for the propagation of feature annotation.</text>
</comment>
<keyword evidence="2" id="KW-0245">EGF-like domain</keyword>
<dbReference type="OMA" id="DYDQGSE"/>
<dbReference type="GeneTree" id="ENSGT00940000155719"/>
<dbReference type="SMART" id="SM00112">
    <property type="entry name" value="CA"/>
    <property type="match status" value="6"/>
</dbReference>
<dbReference type="GO" id="GO:0005509">
    <property type="term" value="F:calcium ion binding"/>
    <property type="evidence" value="ECO:0007669"/>
    <property type="project" value="UniProtKB-UniRule"/>
</dbReference>
<feature type="domain" description="Cadherin" evidence="15">
    <location>
        <begin position="148"/>
        <end position="251"/>
    </location>
</feature>
<dbReference type="Pfam" id="PF00028">
    <property type="entry name" value="Cadherin"/>
    <property type="match status" value="6"/>
</dbReference>
<dbReference type="Pfam" id="PF02210">
    <property type="entry name" value="Laminin_G_2"/>
    <property type="match status" value="1"/>
</dbReference>
<keyword evidence="3" id="KW-0812">Transmembrane</keyword>
<evidence type="ECO:0000256" key="1">
    <source>
        <dbReference type="ARBA" id="ARBA00004167"/>
    </source>
</evidence>
<dbReference type="SUPFAM" id="SSF49313">
    <property type="entry name" value="Cadherin-like"/>
    <property type="match status" value="7"/>
</dbReference>
<dbReference type="Gene3D" id="2.60.120.200">
    <property type="match status" value="1"/>
</dbReference>
<feature type="domain" description="Cadherin" evidence="15">
    <location>
        <begin position="251"/>
        <end position="352"/>
    </location>
</feature>
<protein>
    <submittedName>
        <fullName evidence="16">Protocadherin Fat 4-like</fullName>
    </submittedName>
</protein>
<feature type="domain" description="Cadherin" evidence="15">
    <location>
        <begin position="353"/>
        <end position="455"/>
    </location>
</feature>
<dbReference type="Bgee" id="ENSNBRG00000023619">
    <property type="expression patterns" value="Expressed in blood and 2 other cell types or tissues"/>
</dbReference>
<evidence type="ECO:0000256" key="11">
    <source>
        <dbReference type="ARBA" id="ARBA00023180"/>
    </source>
</evidence>
<dbReference type="PROSITE" id="PS50268">
    <property type="entry name" value="CADHERIN_2"/>
    <property type="match status" value="7"/>
</dbReference>
<dbReference type="PROSITE" id="PS00232">
    <property type="entry name" value="CADHERIN_1"/>
    <property type="match status" value="4"/>
</dbReference>
<keyword evidence="17" id="KW-1185">Reference proteome</keyword>
<keyword evidence="8" id="KW-1133">Transmembrane helix</keyword>
<evidence type="ECO:0000313" key="17">
    <source>
        <dbReference type="Proteomes" id="UP000261580"/>
    </source>
</evidence>
<name>A0A3Q4IFW0_NEOBR</name>
<evidence type="ECO:0000259" key="14">
    <source>
        <dbReference type="PROSITE" id="PS50025"/>
    </source>
</evidence>
<keyword evidence="7" id="KW-0130">Cell adhesion</keyword>
<feature type="domain" description="Cadherin" evidence="15">
    <location>
        <begin position="456"/>
        <end position="561"/>
    </location>
</feature>
<dbReference type="PANTHER" id="PTHR24026:SF126">
    <property type="entry name" value="PROTOCADHERIN FAT 4"/>
    <property type="match status" value="1"/>
</dbReference>